<protein>
    <submittedName>
        <fullName evidence="1">Uncharacterized protein</fullName>
    </submittedName>
</protein>
<sequence length="44" mass="4879">MSWTSGGSLSASGDVFGDLRLDPHLREHLGERRRGRVEVVERAS</sequence>
<evidence type="ECO:0000313" key="2">
    <source>
        <dbReference type="Proteomes" id="UP001596096"/>
    </source>
</evidence>
<organism evidence="1 2">
    <name type="scientific">Nonomuraea harbinensis</name>
    <dbReference type="NCBI Taxonomy" id="1286938"/>
    <lineage>
        <taxon>Bacteria</taxon>
        <taxon>Bacillati</taxon>
        <taxon>Actinomycetota</taxon>
        <taxon>Actinomycetes</taxon>
        <taxon>Streptosporangiales</taxon>
        <taxon>Streptosporangiaceae</taxon>
        <taxon>Nonomuraea</taxon>
    </lineage>
</organism>
<accession>A0ABW1CA10</accession>
<keyword evidence="2" id="KW-1185">Reference proteome</keyword>
<dbReference type="Proteomes" id="UP001596096">
    <property type="component" value="Unassembled WGS sequence"/>
</dbReference>
<proteinExistence type="predicted"/>
<comment type="caution">
    <text evidence="1">The sequence shown here is derived from an EMBL/GenBank/DDBJ whole genome shotgun (WGS) entry which is preliminary data.</text>
</comment>
<dbReference type="EMBL" id="JBHSNW010000035">
    <property type="protein sequence ID" value="MFC5821531.1"/>
    <property type="molecule type" value="Genomic_DNA"/>
</dbReference>
<dbReference type="RefSeq" id="WP_281429613.1">
    <property type="nucleotide sequence ID" value="NZ_JAHKRN010000056.1"/>
</dbReference>
<gene>
    <name evidence="1" type="ORF">ACFPUY_41145</name>
</gene>
<reference evidence="2" key="1">
    <citation type="journal article" date="2019" name="Int. J. Syst. Evol. Microbiol.">
        <title>The Global Catalogue of Microorganisms (GCM) 10K type strain sequencing project: providing services to taxonomists for standard genome sequencing and annotation.</title>
        <authorList>
            <consortium name="The Broad Institute Genomics Platform"/>
            <consortium name="The Broad Institute Genome Sequencing Center for Infectious Disease"/>
            <person name="Wu L."/>
            <person name="Ma J."/>
        </authorList>
    </citation>
    <scope>NUCLEOTIDE SEQUENCE [LARGE SCALE GENOMIC DNA]</scope>
    <source>
        <strain evidence="2">CGMCC 4.7106</strain>
    </source>
</reference>
<name>A0ABW1CA10_9ACTN</name>
<evidence type="ECO:0000313" key="1">
    <source>
        <dbReference type="EMBL" id="MFC5821531.1"/>
    </source>
</evidence>